<evidence type="ECO:0000313" key="1">
    <source>
        <dbReference type="EMBL" id="KJK77119.1"/>
    </source>
</evidence>
<sequence>MADAIKYSVDIKIDPYWVDIFNTSNTKLIMAKVFAGSGEDVFNIVASTATVTELMNASWDDKYRIGGSTQNFEAGQIFTGTTQMLEIDFQHTYILDSWTH</sequence>
<gene>
    <name evidence="1" type="ORF">H634G_07540</name>
</gene>
<dbReference type="AlphaFoldDB" id="A0A0D9NSZ8"/>
<dbReference type="Proteomes" id="UP000054544">
    <property type="component" value="Unassembled WGS sequence"/>
</dbReference>
<accession>A0A0D9NSZ8</accession>
<protein>
    <submittedName>
        <fullName evidence="1">Uncharacterized protein</fullName>
    </submittedName>
</protein>
<dbReference type="EMBL" id="KE384740">
    <property type="protein sequence ID" value="KJK77119.1"/>
    <property type="molecule type" value="Genomic_DNA"/>
</dbReference>
<proteinExistence type="predicted"/>
<dbReference type="OrthoDB" id="2987506at2759"/>
<keyword evidence="2" id="KW-1185">Reference proteome</keyword>
<evidence type="ECO:0000313" key="2">
    <source>
        <dbReference type="Proteomes" id="UP000054544"/>
    </source>
</evidence>
<reference evidence="2" key="1">
    <citation type="journal article" date="2014" name="BMC Genomics">
        <title>The genome sequence of the biocontrol fungus Metarhizium anisopliae and comparative genomics of Metarhizium species.</title>
        <authorList>
            <person name="Pattemore J.A."/>
            <person name="Hane J.K."/>
            <person name="Williams A.H."/>
            <person name="Wilson B.A."/>
            <person name="Stodart B.J."/>
            <person name="Ash G.J."/>
        </authorList>
    </citation>
    <scope>NUCLEOTIDE SEQUENCE [LARGE SCALE GENOMIC DNA]</scope>
    <source>
        <strain evidence="2">BRIP 53293</strain>
    </source>
</reference>
<organism evidence="1 2">
    <name type="scientific">Metarhizium anisopliae BRIP 53293</name>
    <dbReference type="NCBI Taxonomy" id="1291518"/>
    <lineage>
        <taxon>Eukaryota</taxon>
        <taxon>Fungi</taxon>
        <taxon>Dikarya</taxon>
        <taxon>Ascomycota</taxon>
        <taxon>Pezizomycotina</taxon>
        <taxon>Sordariomycetes</taxon>
        <taxon>Hypocreomycetidae</taxon>
        <taxon>Hypocreales</taxon>
        <taxon>Clavicipitaceae</taxon>
        <taxon>Metarhizium</taxon>
    </lineage>
</organism>
<name>A0A0D9NSZ8_METAN</name>